<dbReference type="Pfam" id="PF01408">
    <property type="entry name" value="GFO_IDH_MocA"/>
    <property type="match status" value="1"/>
</dbReference>
<dbReference type="Gene3D" id="3.30.360.10">
    <property type="entry name" value="Dihydrodipicolinate Reductase, domain 2"/>
    <property type="match status" value="1"/>
</dbReference>
<evidence type="ECO:0000313" key="3">
    <source>
        <dbReference type="Proteomes" id="UP000537204"/>
    </source>
</evidence>
<organism evidence="2 3">
    <name type="scientific">Pedobacter cryoconitis</name>
    <dbReference type="NCBI Taxonomy" id="188932"/>
    <lineage>
        <taxon>Bacteria</taxon>
        <taxon>Pseudomonadati</taxon>
        <taxon>Bacteroidota</taxon>
        <taxon>Sphingobacteriia</taxon>
        <taxon>Sphingobacteriales</taxon>
        <taxon>Sphingobacteriaceae</taxon>
        <taxon>Pedobacter</taxon>
    </lineage>
</organism>
<dbReference type="SUPFAM" id="SSF51735">
    <property type="entry name" value="NAD(P)-binding Rossmann-fold domains"/>
    <property type="match status" value="1"/>
</dbReference>
<sequence>MLSSRRKFIKQTAIAAAGTYMGTMGLTAKSYGNIIGANDRVRVGVIGFSDRFTNSLLPGFLNHYKELNFDIAAVSDLWNYRRDLGESLLKSKFGHAITACRNNEELYGLKDIDAVIVSTADFQHAVHAIEAVNAKCDVYCEKPFAETMSDARAALKAIKASKQIVQIGSQRRSGNNYKAAEQFIRAGKFGDITMVELSWNVNQPGRWRRPDLVAKLKQEDTDWKRFLVNRPFEEWDPRLYLEYRLFWPYSSGMPGQWMSHQIDTVHWFTGLKHPRSVVANGGIYQWKDGRRNWDTTTAVFDYGQENDPQNGFQVVFTSRMHNGDENPAEIYYSNGGELNLNTNTVSSKGGLKADAASAMHMKPNLLPDMKLTDMTEKVAASANTGGDKLTSAHMRNWMECVRSREQPHAPVEAGYYHSIANIMTNAAVRTGKKAFFDEKSQEVTVDGEVFKY</sequence>
<dbReference type="Gene3D" id="3.40.50.720">
    <property type="entry name" value="NAD(P)-binding Rossmann-like Domain"/>
    <property type="match status" value="1"/>
</dbReference>
<dbReference type="InterPro" id="IPR036291">
    <property type="entry name" value="NAD(P)-bd_dom_sf"/>
</dbReference>
<dbReference type="InterPro" id="IPR050463">
    <property type="entry name" value="Gfo/Idh/MocA_oxidrdct_glycsds"/>
</dbReference>
<dbReference type="InterPro" id="IPR006311">
    <property type="entry name" value="TAT_signal"/>
</dbReference>
<gene>
    <name evidence="2" type="ORF">HDE68_002824</name>
</gene>
<dbReference type="SUPFAM" id="SSF55347">
    <property type="entry name" value="Glyceraldehyde-3-phosphate dehydrogenase-like, C-terminal domain"/>
    <property type="match status" value="1"/>
</dbReference>
<feature type="domain" description="Gfo/Idh/MocA-like oxidoreductase N-terminal" evidence="1">
    <location>
        <begin position="42"/>
        <end position="168"/>
    </location>
</feature>
<evidence type="ECO:0000313" key="2">
    <source>
        <dbReference type="EMBL" id="MBB5636911.1"/>
    </source>
</evidence>
<dbReference type="GO" id="GO:0000166">
    <property type="term" value="F:nucleotide binding"/>
    <property type="evidence" value="ECO:0007669"/>
    <property type="project" value="InterPro"/>
</dbReference>
<dbReference type="EMBL" id="JACHCE010000004">
    <property type="protein sequence ID" value="MBB5636911.1"/>
    <property type="molecule type" value="Genomic_DNA"/>
</dbReference>
<dbReference type="PANTHER" id="PTHR43818">
    <property type="entry name" value="BCDNA.GH03377"/>
    <property type="match status" value="1"/>
</dbReference>
<reference evidence="2 3" key="1">
    <citation type="submission" date="2020-08" db="EMBL/GenBank/DDBJ databases">
        <title>Genomic Encyclopedia of Type Strains, Phase IV (KMG-V): Genome sequencing to study the core and pangenomes of soil and plant-associated prokaryotes.</title>
        <authorList>
            <person name="Whitman W."/>
        </authorList>
    </citation>
    <scope>NUCLEOTIDE SEQUENCE [LARGE SCALE GENOMIC DNA]</scope>
    <source>
        <strain evidence="2 3">S3M1</strain>
    </source>
</reference>
<accession>A0A7W8ZMV2</accession>
<dbReference type="PROSITE" id="PS51318">
    <property type="entry name" value="TAT"/>
    <property type="match status" value="1"/>
</dbReference>
<comment type="caution">
    <text evidence="2">The sequence shown here is derived from an EMBL/GenBank/DDBJ whole genome shotgun (WGS) entry which is preliminary data.</text>
</comment>
<protein>
    <submittedName>
        <fullName evidence="2">Putative dehydrogenase</fullName>
    </submittedName>
</protein>
<dbReference type="PANTHER" id="PTHR43818:SF5">
    <property type="entry name" value="OXIDOREDUCTASE FAMILY PROTEIN"/>
    <property type="match status" value="1"/>
</dbReference>
<dbReference type="Proteomes" id="UP000537204">
    <property type="component" value="Unassembled WGS sequence"/>
</dbReference>
<dbReference type="AlphaFoldDB" id="A0A7W8ZMV2"/>
<name>A0A7W8ZMV2_9SPHI</name>
<dbReference type="InterPro" id="IPR000683">
    <property type="entry name" value="Gfo/Idh/MocA-like_OxRdtase_N"/>
</dbReference>
<proteinExistence type="predicted"/>
<dbReference type="RefSeq" id="WP_183882813.1">
    <property type="nucleotide sequence ID" value="NZ_JACHCE010000004.1"/>
</dbReference>
<evidence type="ECO:0000259" key="1">
    <source>
        <dbReference type="Pfam" id="PF01408"/>
    </source>
</evidence>